<keyword evidence="2" id="KW-1185">Reference proteome</keyword>
<protein>
    <submittedName>
        <fullName evidence="1">4849_t:CDS:1</fullName>
    </submittedName>
</protein>
<dbReference type="AlphaFoldDB" id="A0A9N9ERF3"/>
<feature type="non-terminal residue" evidence="1">
    <location>
        <position position="1"/>
    </location>
</feature>
<dbReference type="OrthoDB" id="2316594at2759"/>
<accession>A0A9N9ERF3</accession>
<dbReference type="EMBL" id="CAJVPS010015903">
    <property type="protein sequence ID" value="CAG8687970.1"/>
    <property type="molecule type" value="Genomic_DNA"/>
</dbReference>
<dbReference type="SUPFAM" id="SSF52540">
    <property type="entry name" value="P-loop containing nucleoside triphosphate hydrolases"/>
    <property type="match status" value="1"/>
</dbReference>
<organism evidence="1 2">
    <name type="scientific">Ambispora leptoticha</name>
    <dbReference type="NCBI Taxonomy" id="144679"/>
    <lineage>
        <taxon>Eukaryota</taxon>
        <taxon>Fungi</taxon>
        <taxon>Fungi incertae sedis</taxon>
        <taxon>Mucoromycota</taxon>
        <taxon>Glomeromycotina</taxon>
        <taxon>Glomeromycetes</taxon>
        <taxon>Archaeosporales</taxon>
        <taxon>Ambisporaceae</taxon>
        <taxon>Ambispora</taxon>
    </lineage>
</organism>
<sequence length="695" mass="78053">YKPFPPDQPPADFVRKLVVAEGGKVSLSAVTTHLNWNSGFPEFKIVDLLKNSAEFMLENKDENVYVTLNPQKSKTIAVNNKSIDEATSRKFAELYANKSEKSTQVIEPAKTIDTTIAAIANGGIKEKTESNGSGESIKFIDERSNLDKRNADTSLGFNLGPKSETQKVTRESVKSQPAAIEACVLQSKVTVPLPRSPAVPTTGTTISNHHVEQRVDTNLIYNNGISPLSQEFQNTSTIPSKTELPPPPTKYSKPTAQSNTLIDFDDLTSSFSKNVPISDKHILPNILPKNNLTASEKTFLEYCRESAESSFSFDKQIDKSQESKTNLEPNFSIHNLSDKHYQIYLNFDIPFSSVITGAPNSGVDLMLQNILEGGLIQNPCLGGLNNPLSALIFRFDSTSDTQPSYRALLGTSQQSKVIVLLSPSNYRKMSSHYKNIENCEVRPLFFSENELCINSIKAWLTIKGDAQIYDQCVELIDDILYDLGDYFDYSTFRNLLLRRTTSSSLLLKVKEFFTSRLNRLDSLIIEKLMQSIKQKGFWNVDSDDVMPLEALFQPGVAVIADLSDDVLNKEMISILFDIILKIYIRSNNPECVNGGKLVVLDEAHKFFTSDSQLAETLQRLQSHLYQHNARLVITTHDPTLLPPPILYNSDFHVLHYFLSPAWSNFLTEHVAFEYYNTSQLLQRVMQLKRGQQAFL</sequence>
<dbReference type="Proteomes" id="UP000789508">
    <property type="component" value="Unassembled WGS sequence"/>
</dbReference>
<feature type="non-terminal residue" evidence="1">
    <location>
        <position position="695"/>
    </location>
</feature>
<reference evidence="1" key="1">
    <citation type="submission" date="2021-06" db="EMBL/GenBank/DDBJ databases">
        <authorList>
            <person name="Kallberg Y."/>
            <person name="Tangrot J."/>
            <person name="Rosling A."/>
        </authorList>
    </citation>
    <scope>NUCLEOTIDE SEQUENCE</scope>
    <source>
        <strain evidence="1">FL130A</strain>
    </source>
</reference>
<comment type="caution">
    <text evidence="1">The sequence shown here is derived from an EMBL/GenBank/DDBJ whole genome shotgun (WGS) entry which is preliminary data.</text>
</comment>
<dbReference type="InterPro" id="IPR027417">
    <property type="entry name" value="P-loop_NTPase"/>
</dbReference>
<proteinExistence type="predicted"/>
<evidence type="ECO:0000313" key="2">
    <source>
        <dbReference type="Proteomes" id="UP000789508"/>
    </source>
</evidence>
<gene>
    <name evidence="1" type="ORF">ALEPTO_LOCUS11105</name>
</gene>
<evidence type="ECO:0000313" key="1">
    <source>
        <dbReference type="EMBL" id="CAG8687970.1"/>
    </source>
</evidence>
<dbReference type="Gene3D" id="3.40.50.300">
    <property type="entry name" value="P-loop containing nucleotide triphosphate hydrolases"/>
    <property type="match status" value="1"/>
</dbReference>
<name>A0A9N9ERF3_9GLOM</name>